<dbReference type="EMBL" id="AP005453">
    <property type="protein sequence ID" value="BAD38122.1"/>
    <property type="molecule type" value="Genomic_DNA"/>
</dbReference>
<feature type="region of interest" description="Disordered" evidence="1">
    <location>
        <begin position="75"/>
        <end position="105"/>
    </location>
</feature>
<sequence>MGKGFGSTPRAESNGGEPGRRALRAHLRTHRCRLAASGASARLPASEAPSPRRRARRRAWWQEPWAALLVVASRDSAGRHHPDADGQPPPRCLWPCMLGSPWEKE</sequence>
<evidence type="ECO:0000256" key="1">
    <source>
        <dbReference type="SAM" id="MobiDB-lite"/>
    </source>
</evidence>
<reference evidence="3" key="1">
    <citation type="journal article" date="2005" name="Nature">
        <title>The map-based sequence of the rice genome.</title>
        <authorList>
            <consortium name="International rice genome sequencing project (IRGSP)"/>
            <person name="Matsumoto T."/>
            <person name="Wu J."/>
            <person name="Kanamori H."/>
            <person name="Katayose Y."/>
            <person name="Fujisawa M."/>
            <person name="Namiki N."/>
            <person name="Mizuno H."/>
            <person name="Yamamoto K."/>
            <person name="Antonio B.A."/>
            <person name="Baba T."/>
            <person name="Sakata K."/>
            <person name="Nagamura Y."/>
            <person name="Aoki H."/>
            <person name="Arikawa K."/>
            <person name="Arita K."/>
            <person name="Bito T."/>
            <person name="Chiden Y."/>
            <person name="Fujitsuka N."/>
            <person name="Fukunaka R."/>
            <person name="Hamada M."/>
            <person name="Harada C."/>
            <person name="Hayashi A."/>
            <person name="Hijishita S."/>
            <person name="Honda M."/>
            <person name="Hosokawa S."/>
            <person name="Ichikawa Y."/>
            <person name="Idonuma A."/>
            <person name="Iijima M."/>
            <person name="Ikeda M."/>
            <person name="Ikeno M."/>
            <person name="Ito K."/>
            <person name="Ito S."/>
            <person name="Ito T."/>
            <person name="Ito Y."/>
            <person name="Ito Y."/>
            <person name="Iwabuchi A."/>
            <person name="Kamiya K."/>
            <person name="Karasawa W."/>
            <person name="Kurita K."/>
            <person name="Katagiri S."/>
            <person name="Kikuta A."/>
            <person name="Kobayashi H."/>
            <person name="Kobayashi N."/>
            <person name="Machita K."/>
            <person name="Maehara T."/>
            <person name="Masukawa M."/>
            <person name="Mizubayashi T."/>
            <person name="Mukai Y."/>
            <person name="Nagasaki H."/>
            <person name="Nagata Y."/>
            <person name="Naito S."/>
            <person name="Nakashima M."/>
            <person name="Nakama Y."/>
            <person name="Nakamichi Y."/>
            <person name="Nakamura M."/>
            <person name="Meguro A."/>
            <person name="Negishi M."/>
            <person name="Ohta I."/>
            <person name="Ohta T."/>
            <person name="Okamoto M."/>
            <person name="Ono N."/>
            <person name="Saji S."/>
            <person name="Sakaguchi M."/>
            <person name="Sakai K."/>
            <person name="Shibata M."/>
            <person name="Shimokawa T."/>
            <person name="Song J."/>
            <person name="Takazaki Y."/>
            <person name="Terasawa K."/>
            <person name="Tsugane M."/>
            <person name="Tsuji K."/>
            <person name="Ueda S."/>
            <person name="Waki K."/>
            <person name="Yamagata H."/>
            <person name="Yamamoto M."/>
            <person name="Yamamoto S."/>
            <person name="Yamane H."/>
            <person name="Yoshiki S."/>
            <person name="Yoshihara R."/>
            <person name="Yukawa K."/>
            <person name="Zhong H."/>
            <person name="Yano M."/>
            <person name="Yuan Q."/>
            <person name="Ouyang S."/>
            <person name="Liu J."/>
            <person name="Jones K.M."/>
            <person name="Gansberger K."/>
            <person name="Moffat K."/>
            <person name="Hill J."/>
            <person name="Bera J."/>
            <person name="Fadrosh D."/>
            <person name="Jin S."/>
            <person name="Johri S."/>
            <person name="Kim M."/>
            <person name="Overton L."/>
            <person name="Reardon M."/>
            <person name="Tsitrin T."/>
            <person name="Vuong H."/>
            <person name="Weaver B."/>
            <person name="Ciecko A."/>
            <person name="Tallon L."/>
            <person name="Jackson J."/>
            <person name="Pai G."/>
            <person name="Aken S.V."/>
            <person name="Utterback T."/>
            <person name="Reidmuller S."/>
            <person name="Feldblyum T."/>
            <person name="Hsiao J."/>
            <person name="Zismann V."/>
            <person name="Iobst S."/>
            <person name="de Vazeille A.R."/>
            <person name="Buell C.R."/>
            <person name="Ying K."/>
            <person name="Li Y."/>
            <person name="Lu T."/>
            <person name="Huang Y."/>
            <person name="Zhao Q."/>
            <person name="Feng Q."/>
            <person name="Zhang L."/>
            <person name="Zhu J."/>
            <person name="Weng Q."/>
            <person name="Mu J."/>
            <person name="Lu Y."/>
            <person name="Fan D."/>
            <person name="Liu Y."/>
            <person name="Guan J."/>
            <person name="Zhang Y."/>
            <person name="Yu S."/>
            <person name="Liu X."/>
            <person name="Zhang Y."/>
            <person name="Hong G."/>
            <person name="Han B."/>
            <person name="Choisne N."/>
            <person name="Demange N."/>
            <person name="Orjeda G."/>
            <person name="Samain S."/>
            <person name="Cattolico L."/>
            <person name="Pelletier E."/>
            <person name="Couloux A."/>
            <person name="Segurens B."/>
            <person name="Wincker P."/>
            <person name="D'Hont A."/>
            <person name="Scarpelli C."/>
            <person name="Weissenbach J."/>
            <person name="Salanoubat M."/>
            <person name="Quetier F."/>
            <person name="Yu Y."/>
            <person name="Kim H.R."/>
            <person name="Rambo T."/>
            <person name="Currie J."/>
            <person name="Collura K."/>
            <person name="Luo M."/>
            <person name="Yang T."/>
            <person name="Ammiraju J.S.S."/>
            <person name="Engler F."/>
            <person name="Soderlund C."/>
            <person name="Wing R.A."/>
            <person name="Palmer L.E."/>
            <person name="de la Bastide M."/>
            <person name="Spiegel L."/>
            <person name="Nascimento L."/>
            <person name="Zutavern T."/>
            <person name="O'Shaughnessy A."/>
            <person name="Dike S."/>
            <person name="Dedhia N."/>
            <person name="Preston R."/>
            <person name="Balija V."/>
            <person name="McCombie W.R."/>
            <person name="Chow T."/>
            <person name="Chen H."/>
            <person name="Chung M."/>
            <person name="Chen C."/>
            <person name="Shaw J."/>
            <person name="Wu H."/>
            <person name="Hsiao K."/>
            <person name="Chao Y."/>
            <person name="Chu M."/>
            <person name="Cheng C."/>
            <person name="Hour A."/>
            <person name="Lee P."/>
            <person name="Lin S."/>
            <person name="Lin Y."/>
            <person name="Liou J."/>
            <person name="Liu S."/>
            <person name="Hsing Y."/>
            <person name="Raghuvanshi S."/>
            <person name="Mohanty A."/>
            <person name="Bharti A.K."/>
            <person name="Gaur A."/>
            <person name="Gupta V."/>
            <person name="Kumar D."/>
            <person name="Ravi V."/>
            <person name="Vij S."/>
            <person name="Kapur A."/>
            <person name="Khurana P."/>
            <person name="Khurana P."/>
            <person name="Khurana J.P."/>
            <person name="Tyagi A.K."/>
            <person name="Gaikwad K."/>
            <person name="Singh A."/>
            <person name="Dalal V."/>
            <person name="Srivastava S."/>
            <person name="Dixit A."/>
            <person name="Pal A.K."/>
            <person name="Ghazi I.A."/>
            <person name="Yadav M."/>
            <person name="Pandit A."/>
            <person name="Bhargava A."/>
            <person name="Sureshbabu K."/>
            <person name="Batra K."/>
            <person name="Sharma T.R."/>
            <person name="Mohapatra T."/>
            <person name="Singh N.K."/>
            <person name="Messing J."/>
            <person name="Nelson A.B."/>
            <person name="Fuks G."/>
            <person name="Kavchok S."/>
            <person name="Keizer G."/>
            <person name="Linton E."/>
            <person name="Llaca V."/>
            <person name="Song R."/>
            <person name="Tanyolac B."/>
            <person name="Young S."/>
            <person name="Ho-Il K."/>
            <person name="Hahn J.H."/>
            <person name="Sangsakoo G."/>
            <person name="Vanavichit A."/>
            <person name="de Mattos Luiz.A.T."/>
            <person name="Zimmer P.D."/>
            <person name="Malone G."/>
            <person name="Dellagostin O."/>
            <person name="de Oliveira A.C."/>
            <person name="Bevan M."/>
            <person name="Bancroft I."/>
            <person name="Minx P."/>
            <person name="Cordum H."/>
            <person name="Wilson R."/>
            <person name="Cheng Z."/>
            <person name="Jin W."/>
            <person name="Jiang J."/>
            <person name="Leong S.A."/>
            <person name="Iwama H."/>
            <person name="Gojobori T."/>
            <person name="Itoh T."/>
            <person name="Niimura Y."/>
            <person name="Fujii Y."/>
            <person name="Habara T."/>
            <person name="Sakai H."/>
            <person name="Sato Y."/>
            <person name="Wilson G."/>
            <person name="Kumar K."/>
            <person name="McCouch S."/>
            <person name="Juretic N."/>
            <person name="Hoen D."/>
            <person name="Wright S."/>
            <person name="Bruskiewich R."/>
            <person name="Bureau T."/>
            <person name="Miyao A."/>
            <person name="Hirochika H."/>
            <person name="Nishikawa T."/>
            <person name="Kadowaki K."/>
            <person name="Sugiura M."/>
            <person name="Burr B."/>
            <person name="Sasaki T."/>
        </authorList>
    </citation>
    <scope>NUCLEOTIDE SEQUENCE [LARGE SCALE GENOMIC DNA]</scope>
    <source>
        <strain evidence="3">cv. Nipponbare</strain>
    </source>
</reference>
<evidence type="ECO:0000313" key="3">
    <source>
        <dbReference type="Proteomes" id="UP000000763"/>
    </source>
</evidence>
<organism evidence="2 3">
    <name type="scientific">Oryza sativa subsp. japonica</name>
    <name type="common">Rice</name>
    <dbReference type="NCBI Taxonomy" id="39947"/>
    <lineage>
        <taxon>Eukaryota</taxon>
        <taxon>Viridiplantae</taxon>
        <taxon>Streptophyta</taxon>
        <taxon>Embryophyta</taxon>
        <taxon>Tracheophyta</taxon>
        <taxon>Spermatophyta</taxon>
        <taxon>Magnoliopsida</taxon>
        <taxon>Liliopsida</taxon>
        <taxon>Poales</taxon>
        <taxon>Poaceae</taxon>
        <taxon>BOP clade</taxon>
        <taxon>Oryzoideae</taxon>
        <taxon>Oryzeae</taxon>
        <taxon>Oryzinae</taxon>
        <taxon>Oryza</taxon>
        <taxon>Oryza sativa</taxon>
    </lineage>
</organism>
<feature type="region of interest" description="Disordered" evidence="1">
    <location>
        <begin position="35"/>
        <end position="54"/>
    </location>
</feature>
<proteinExistence type="predicted"/>
<feature type="compositionally biased region" description="Low complexity" evidence="1">
    <location>
        <begin position="35"/>
        <end position="49"/>
    </location>
</feature>
<name>Q67UP7_ORYSJ</name>
<dbReference type="AlphaFoldDB" id="Q67UP7"/>
<reference evidence="3" key="2">
    <citation type="journal article" date="2008" name="Nucleic Acids Res.">
        <title>The rice annotation project database (RAP-DB): 2008 update.</title>
        <authorList>
            <consortium name="The rice annotation project (RAP)"/>
        </authorList>
    </citation>
    <scope>GENOME REANNOTATION</scope>
    <source>
        <strain evidence="3">cv. Nipponbare</strain>
    </source>
</reference>
<protein>
    <submittedName>
        <fullName evidence="2">Uncharacterized protein</fullName>
    </submittedName>
</protein>
<accession>Q67UP7</accession>
<evidence type="ECO:0000313" key="2">
    <source>
        <dbReference type="EMBL" id="BAD38122.1"/>
    </source>
</evidence>
<dbReference type="Proteomes" id="UP000000763">
    <property type="component" value="Chromosome 6"/>
</dbReference>
<gene>
    <name evidence="2" type="primary">P0453H04.40</name>
</gene>
<feature type="region of interest" description="Disordered" evidence="1">
    <location>
        <begin position="1"/>
        <end position="23"/>
    </location>
</feature>